<organism evidence="5 6">
    <name type="scientific">Acer saccharum</name>
    <name type="common">Sugar maple</name>
    <dbReference type="NCBI Taxonomy" id="4024"/>
    <lineage>
        <taxon>Eukaryota</taxon>
        <taxon>Viridiplantae</taxon>
        <taxon>Streptophyta</taxon>
        <taxon>Embryophyta</taxon>
        <taxon>Tracheophyta</taxon>
        <taxon>Spermatophyta</taxon>
        <taxon>Magnoliopsida</taxon>
        <taxon>eudicotyledons</taxon>
        <taxon>Gunneridae</taxon>
        <taxon>Pentapetalae</taxon>
        <taxon>rosids</taxon>
        <taxon>malvids</taxon>
        <taxon>Sapindales</taxon>
        <taxon>Sapindaceae</taxon>
        <taxon>Hippocastanoideae</taxon>
        <taxon>Acereae</taxon>
        <taxon>Acer</taxon>
    </lineage>
</organism>
<accession>A0AA39TAJ9</accession>
<evidence type="ECO:0008006" key="7">
    <source>
        <dbReference type="Google" id="ProtNLM"/>
    </source>
</evidence>
<feature type="region of interest" description="Disordered" evidence="4">
    <location>
        <begin position="9"/>
        <end position="52"/>
    </location>
</feature>
<feature type="short sequence motif" description="VHIID" evidence="3">
    <location>
        <begin position="247"/>
        <end position="251"/>
    </location>
</feature>
<reference evidence="5" key="2">
    <citation type="submission" date="2023-06" db="EMBL/GenBank/DDBJ databases">
        <authorList>
            <person name="Swenson N.G."/>
            <person name="Wegrzyn J.L."/>
            <person name="Mcevoy S.L."/>
        </authorList>
    </citation>
    <scope>NUCLEOTIDE SEQUENCE</scope>
    <source>
        <strain evidence="5">NS2018</strain>
        <tissue evidence="5">Leaf</tissue>
    </source>
</reference>
<dbReference type="PROSITE" id="PS50985">
    <property type="entry name" value="GRAS"/>
    <property type="match status" value="1"/>
</dbReference>
<comment type="similarity">
    <text evidence="3">Belongs to the GRAS family.</text>
</comment>
<feature type="region of interest" description="VHIID" evidence="3">
    <location>
        <begin position="216"/>
        <end position="281"/>
    </location>
</feature>
<evidence type="ECO:0000256" key="1">
    <source>
        <dbReference type="ARBA" id="ARBA00023015"/>
    </source>
</evidence>
<comment type="caution">
    <text evidence="3">Lacks conserved residue(s) required for the propagation of feature annotation.</text>
</comment>
<comment type="caution">
    <text evidence="5">The sequence shown here is derived from an EMBL/GenBank/DDBJ whole genome shotgun (WGS) entry which is preliminary data.</text>
</comment>
<proteinExistence type="inferred from homology"/>
<dbReference type="InterPro" id="IPR005202">
    <property type="entry name" value="TF_GRAS"/>
</dbReference>
<feature type="region of interest" description="Disordered" evidence="4">
    <location>
        <begin position="72"/>
        <end position="114"/>
    </location>
</feature>
<dbReference type="PANTHER" id="PTHR31636">
    <property type="entry name" value="OSJNBA0084A10.13 PROTEIN-RELATED"/>
    <property type="match status" value="1"/>
</dbReference>
<evidence type="ECO:0000313" key="5">
    <source>
        <dbReference type="EMBL" id="KAK0605706.1"/>
    </source>
</evidence>
<evidence type="ECO:0000256" key="3">
    <source>
        <dbReference type="PROSITE-ProRule" id="PRU01191"/>
    </source>
</evidence>
<evidence type="ECO:0000256" key="4">
    <source>
        <dbReference type="SAM" id="MobiDB-lite"/>
    </source>
</evidence>
<dbReference type="AlphaFoldDB" id="A0AA39TAJ9"/>
<feature type="compositionally biased region" description="Low complexity" evidence="4">
    <location>
        <begin position="78"/>
        <end position="108"/>
    </location>
</feature>
<protein>
    <recommendedName>
        <fullName evidence="7">SHORT-ROOT protein</fullName>
    </recommendedName>
</protein>
<reference evidence="5" key="1">
    <citation type="journal article" date="2022" name="Plant J.">
        <title>Strategies of tolerance reflected in two North American maple genomes.</title>
        <authorList>
            <person name="McEvoy S.L."/>
            <person name="Sezen U.U."/>
            <person name="Trouern-Trend A."/>
            <person name="McMahon S.M."/>
            <person name="Schaberg P.G."/>
            <person name="Yang J."/>
            <person name="Wegrzyn J.L."/>
            <person name="Swenson N.G."/>
        </authorList>
    </citation>
    <scope>NUCLEOTIDE SEQUENCE</scope>
    <source>
        <strain evidence="5">NS2018</strain>
    </source>
</reference>
<keyword evidence="2" id="KW-0804">Transcription</keyword>
<dbReference type="EMBL" id="JAUESC010000002">
    <property type="protein sequence ID" value="KAK0605706.1"/>
    <property type="molecule type" value="Genomic_DNA"/>
</dbReference>
<evidence type="ECO:0000256" key="2">
    <source>
        <dbReference type="ARBA" id="ARBA00023163"/>
    </source>
</evidence>
<name>A0AA39TAJ9_ACESA</name>
<sequence>MDTLYRLVSLQSDNQSINSSSRTSSSSRSSRQNNNNNNNNYNSNNHYHHRQQDQDEECFNFFMDEEDFSSSSSKHHYYPYQPHQHPSNTTTTTTTNTNTNTTNTPTTTHFEPTSHDFSYSPSRDLNFDFSSSNKWANDILIETARAISDKNNARVQQLIWMLNELSSPYGDTDQKLASYFLQALFSRMTDSGERCYHTLASVTEKTCSFESTRKMVLKFQEVSPWTTFGHVACNGAIMEAFEGENKLHIVDISNTYCTQWPTLLEALATRTDETPHLRLTTVVTTKSAAAGGSSTGVQKVMKEIGNRMEKFARLMGVPFKFNIIHHTGDLCDLNLAELDIKNDEALAINCIGALHTITAVDNRRDILISNLRRLQPRIITIVEEEADLDMGIDGVEFVNGFQECIRWFRVYFESLDESFSRTSNERLMLERAAGRSIVDLVACPPSDSIEQRESATRWSQRLHAAGLSPSVLSDEVCDDVRALLRRYKEGWSMIQCPEVVGGIFLSWKDQKVVWASAWRP</sequence>
<feature type="compositionally biased region" description="Low complexity" evidence="4">
    <location>
        <begin position="9"/>
        <end position="45"/>
    </location>
</feature>
<keyword evidence="1" id="KW-0805">Transcription regulation</keyword>
<dbReference type="Proteomes" id="UP001168877">
    <property type="component" value="Unassembled WGS sequence"/>
</dbReference>
<feature type="region of interest" description="SAW" evidence="3">
    <location>
        <begin position="442"/>
        <end position="519"/>
    </location>
</feature>
<gene>
    <name evidence="5" type="ORF">LWI29_029855</name>
</gene>
<evidence type="ECO:0000313" key="6">
    <source>
        <dbReference type="Proteomes" id="UP001168877"/>
    </source>
</evidence>
<keyword evidence="6" id="KW-1185">Reference proteome</keyword>
<dbReference type="Pfam" id="PF03514">
    <property type="entry name" value="GRAS"/>
    <property type="match status" value="1"/>
</dbReference>